<evidence type="ECO:0000256" key="1">
    <source>
        <dbReference type="ARBA" id="ARBA00022729"/>
    </source>
</evidence>
<feature type="signal peptide" evidence="3">
    <location>
        <begin position="1"/>
        <end position="21"/>
    </location>
</feature>
<dbReference type="GO" id="GO:0030431">
    <property type="term" value="P:sleep"/>
    <property type="evidence" value="ECO:0007669"/>
    <property type="project" value="InterPro"/>
</dbReference>
<evidence type="ECO:0000313" key="5">
    <source>
        <dbReference type="Proteomes" id="UP001497497"/>
    </source>
</evidence>
<dbReference type="GO" id="GO:0032222">
    <property type="term" value="P:regulation of synaptic transmission, cholinergic"/>
    <property type="evidence" value="ECO:0007669"/>
    <property type="project" value="InterPro"/>
</dbReference>
<dbReference type="InterPro" id="IPR031424">
    <property type="entry name" value="QVR-like"/>
</dbReference>
<keyword evidence="5" id="KW-1185">Reference proteome</keyword>
<evidence type="ECO:0000256" key="3">
    <source>
        <dbReference type="SAM" id="SignalP"/>
    </source>
</evidence>
<organism evidence="4 5">
    <name type="scientific">Lymnaea stagnalis</name>
    <name type="common">Great pond snail</name>
    <name type="synonym">Helix stagnalis</name>
    <dbReference type="NCBI Taxonomy" id="6523"/>
    <lineage>
        <taxon>Eukaryota</taxon>
        <taxon>Metazoa</taxon>
        <taxon>Spiralia</taxon>
        <taxon>Lophotrochozoa</taxon>
        <taxon>Mollusca</taxon>
        <taxon>Gastropoda</taxon>
        <taxon>Heterobranchia</taxon>
        <taxon>Euthyneura</taxon>
        <taxon>Panpulmonata</taxon>
        <taxon>Hygrophila</taxon>
        <taxon>Lymnaeoidea</taxon>
        <taxon>Lymnaeidae</taxon>
        <taxon>Lymnaea</taxon>
    </lineage>
</organism>
<sequence length="152" mass="17382">MAALGIGTLVLLLFLVHYGEAIMCHRCLSAFGGCGDDVVWRMYPWRDCGDSFCVKVVERIPGEEPRYLRECENVLLQSTRHRLRMPVLRRHGYCVPARKDDPYNPNDQTDSRFTYCFCNDWNGCNSAKSLRISWPLTFGLGTLAAFVLSRLL</sequence>
<feature type="chain" id="PRO_5043618031" description="Protein sleepless" evidence="3">
    <location>
        <begin position="22"/>
        <end position="152"/>
    </location>
</feature>
<dbReference type="AlphaFoldDB" id="A0AAV2IPI5"/>
<dbReference type="Proteomes" id="UP001497497">
    <property type="component" value="Unassembled WGS sequence"/>
</dbReference>
<keyword evidence="1 3" id="KW-0732">Signal</keyword>
<dbReference type="Pfam" id="PF17064">
    <property type="entry name" value="QVR"/>
    <property type="match status" value="1"/>
</dbReference>
<reference evidence="4 5" key="1">
    <citation type="submission" date="2024-04" db="EMBL/GenBank/DDBJ databases">
        <authorList>
            <consortium name="Genoscope - CEA"/>
            <person name="William W."/>
        </authorList>
    </citation>
    <scope>NUCLEOTIDE SEQUENCE [LARGE SCALE GENOMIC DNA]</scope>
</reference>
<name>A0AAV2IPI5_LYMST</name>
<evidence type="ECO:0000313" key="4">
    <source>
        <dbReference type="EMBL" id="CAL1548216.1"/>
    </source>
</evidence>
<proteinExistence type="predicted"/>
<dbReference type="PANTHER" id="PTHR33562">
    <property type="entry name" value="ATILLA, ISOFORM B-RELATED-RELATED"/>
    <property type="match status" value="1"/>
</dbReference>
<evidence type="ECO:0000256" key="2">
    <source>
        <dbReference type="ARBA" id="ARBA00023180"/>
    </source>
</evidence>
<keyword evidence="2" id="KW-0325">Glycoprotein</keyword>
<dbReference type="EMBL" id="CAXITT010001225">
    <property type="protein sequence ID" value="CAL1548216.1"/>
    <property type="molecule type" value="Genomic_DNA"/>
</dbReference>
<evidence type="ECO:0008006" key="6">
    <source>
        <dbReference type="Google" id="ProtNLM"/>
    </source>
</evidence>
<comment type="caution">
    <text evidence="4">The sequence shown here is derived from an EMBL/GenBank/DDBJ whole genome shotgun (WGS) entry which is preliminary data.</text>
</comment>
<accession>A0AAV2IPI5</accession>
<gene>
    <name evidence="4" type="ORF">GSLYS_00021533001</name>
</gene>
<dbReference type="InterPro" id="IPR050975">
    <property type="entry name" value="Sleep_regulator"/>
</dbReference>
<protein>
    <recommendedName>
        <fullName evidence="6">Protein sleepless</fullName>
    </recommendedName>
</protein>